<proteinExistence type="predicted"/>
<dbReference type="InterPro" id="IPR051534">
    <property type="entry name" value="CBASS_pafABC_assoc_protein"/>
</dbReference>
<dbReference type="Pfam" id="PF13280">
    <property type="entry name" value="WYL"/>
    <property type="match status" value="1"/>
</dbReference>
<dbReference type="InterPro" id="IPR036390">
    <property type="entry name" value="WH_DNA-bd_sf"/>
</dbReference>
<evidence type="ECO:0000313" key="4">
    <source>
        <dbReference type="Proteomes" id="UP000006238"/>
    </source>
</evidence>
<organism evidence="3 4">
    <name type="scientific">Eshraghiella crossota DSM 2876</name>
    <dbReference type="NCBI Taxonomy" id="511680"/>
    <lineage>
        <taxon>Bacteria</taxon>
        <taxon>Bacillati</taxon>
        <taxon>Bacillota</taxon>
        <taxon>Clostridia</taxon>
        <taxon>Lachnospirales</taxon>
        <taxon>Lachnospiraceae</taxon>
        <taxon>Eshraghiella</taxon>
    </lineage>
</organism>
<dbReference type="InterPro" id="IPR057727">
    <property type="entry name" value="WCX_dom"/>
</dbReference>
<evidence type="ECO:0000259" key="2">
    <source>
        <dbReference type="Pfam" id="PF25583"/>
    </source>
</evidence>
<comment type="caution">
    <text evidence="3">The sequence shown here is derived from an EMBL/GenBank/DDBJ whole genome shotgun (WGS) entry which is preliminary data.</text>
</comment>
<feature type="domain" description="WCX" evidence="2">
    <location>
        <begin position="249"/>
        <end position="324"/>
    </location>
</feature>
<dbReference type="HOGENOM" id="CLU_053686_0_0_9"/>
<gene>
    <name evidence="3" type="ORF">BUTYVIB_01656</name>
</gene>
<accession>D4S0N7</accession>
<dbReference type="AlphaFoldDB" id="D4S0N7"/>
<dbReference type="EMBL" id="ABWN01000030">
    <property type="protein sequence ID" value="EFF68385.1"/>
    <property type="molecule type" value="Genomic_DNA"/>
</dbReference>
<keyword evidence="4" id="KW-1185">Reference proteome</keyword>
<dbReference type="PANTHER" id="PTHR34580">
    <property type="match status" value="1"/>
</dbReference>
<protein>
    <submittedName>
        <fullName evidence="3">Uncharacterized protein</fullName>
    </submittedName>
</protein>
<dbReference type="InterPro" id="IPR026881">
    <property type="entry name" value="WYL_dom"/>
</dbReference>
<dbReference type="SUPFAM" id="SSF46785">
    <property type="entry name" value="Winged helix' DNA-binding domain"/>
    <property type="match status" value="1"/>
</dbReference>
<dbReference type="eggNOG" id="COG2378">
    <property type="taxonomic scope" value="Bacteria"/>
</dbReference>
<dbReference type="Pfam" id="PF25583">
    <property type="entry name" value="WCX"/>
    <property type="match status" value="1"/>
</dbReference>
<dbReference type="PANTHER" id="PTHR34580:SF1">
    <property type="entry name" value="PROTEIN PAFC"/>
    <property type="match status" value="1"/>
</dbReference>
<sequence length="330" mass="38222">MAKSSNQKLKLIYLMKILLEKTDETHSITMSEIIDSLDAYNISAERKSLYNDIENLRVYGLDIIGEQQDRTFSYHVGNRQFELAELKLLVDSIQSAKFITAKKSNELIKKIEGFASKYEASQLDRQVFVAGRVKTMNESIYYNVDRIHTAIAENSRITFQYFQWNVNKEMELRHDGALYEVSPWSLSCNDDNYYLIAYDGTSDKIKHFRVDKMLHINPNGKGREGRQVFKSLDMAAYLRRMFGMYDGKPERVRIECDNSCAGMIIDRFGKDVSMIKLDDKKFAINVEVAVSRQFFAWLMSLGKGVTLTGPDHVVSVMKEEIDRLVEQYRK</sequence>
<dbReference type="GeneID" id="98918119"/>
<evidence type="ECO:0000313" key="3">
    <source>
        <dbReference type="EMBL" id="EFF68385.1"/>
    </source>
</evidence>
<dbReference type="Proteomes" id="UP000006238">
    <property type="component" value="Unassembled WGS sequence"/>
</dbReference>
<dbReference type="RefSeq" id="WP_005603382.1">
    <property type="nucleotide sequence ID" value="NZ_GG663524.1"/>
</dbReference>
<evidence type="ECO:0000259" key="1">
    <source>
        <dbReference type="Pfam" id="PF13280"/>
    </source>
</evidence>
<name>D4S0N7_9FIRM</name>
<dbReference type="PROSITE" id="PS52050">
    <property type="entry name" value="WYL"/>
    <property type="match status" value="1"/>
</dbReference>
<feature type="domain" description="WYL" evidence="1">
    <location>
        <begin position="144"/>
        <end position="216"/>
    </location>
</feature>
<reference evidence="3 4" key="1">
    <citation type="submission" date="2010-02" db="EMBL/GenBank/DDBJ databases">
        <authorList>
            <person name="Weinstock G."/>
            <person name="Sodergren E."/>
            <person name="Clifton S."/>
            <person name="Fulton L."/>
            <person name="Fulton B."/>
            <person name="Courtney L."/>
            <person name="Fronick C."/>
            <person name="Harrison M."/>
            <person name="Strong C."/>
            <person name="Farmer C."/>
            <person name="Delahaunty K."/>
            <person name="Markovic C."/>
            <person name="Hall O."/>
            <person name="Minx P."/>
            <person name="Tomlinson C."/>
            <person name="Mitreva M."/>
            <person name="Nelson J."/>
            <person name="Hou S."/>
            <person name="Wollam A."/>
            <person name="Pepin K.H."/>
            <person name="Johnson M."/>
            <person name="Bhonagiri V."/>
            <person name="Zhang X."/>
            <person name="Suruliraj S."/>
            <person name="Warren W."/>
            <person name="Chinwalla A."/>
            <person name="Mardis E.R."/>
            <person name="Wilson R.K."/>
        </authorList>
    </citation>
    <scope>NUCLEOTIDE SEQUENCE [LARGE SCALE GENOMIC DNA]</scope>
    <source>
        <strain evidence="3 4">DSM 2876</strain>
    </source>
</reference>
<dbReference type="STRING" id="45851.BHV86_09520"/>